<dbReference type="SUPFAM" id="SSF103473">
    <property type="entry name" value="MFS general substrate transporter"/>
    <property type="match status" value="1"/>
</dbReference>
<dbReference type="Proteomes" id="UP000410492">
    <property type="component" value="Unassembled WGS sequence"/>
</dbReference>
<evidence type="ECO:0000256" key="3">
    <source>
        <dbReference type="ARBA" id="ARBA00022448"/>
    </source>
</evidence>
<feature type="transmembrane region" description="Helical" evidence="7">
    <location>
        <begin position="124"/>
        <end position="145"/>
    </location>
</feature>
<evidence type="ECO:0000256" key="4">
    <source>
        <dbReference type="ARBA" id="ARBA00022692"/>
    </source>
</evidence>
<name>A0A653CY26_CALMS</name>
<sequence length="378" mass="42825">MYKFRNTTYDNWDPYHRTPLQIYYHSVLSIVKAVPMMIVSLLAAKYIHKLHLRPRLLCTTFIACVVFVSLTIFVVIDTDDWQFMFLVIIAIIMTVLSVAGVIYRLSQTRLLARFPILYMKFDMYGSGCSSLFSILLQIVSLSIGNDPISRAFIFFVCGTAVVILTFILALASDHLQFYRYYVGNSLEDTQQPPKKFKELIRSGLCIWPSIVQFLILIGAWMCTASVTNLIVSEHYGNGNPWNEKYFVPVVSFLVPTLADCFGKYTAKPIMTRKNAKWFVLASFLQVVTFSPLYFFCNAPTVTERQIPILLPHDWQYITITILDATSSSILIGICTLSVSRLTEGDKQKTEDGLLVMSTLTYICVGILSPLGPLTVKLL</sequence>
<feature type="transmembrane region" description="Helical" evidence="7">
    <location>
        <begin position="246"/>
        <end position="265"/>
    </location>
</feature>
<feature type="transmembrane region" description="Helical" evidence="7">
    <location>
        <begin position="56"/>
        <end position="76"/>
    </location>
</feature>
<feature type="transmembrane region" description="Helical" evidence="7">
    <location>
        <begin position="314"/>
        <end position="341"/>
    </location>
</feature>
<comment type="similarity">
    <text evidence="2">Belongs to the SLC29A/ENT transporter (TC 2.A.57) family.</text>
</comment>
<evidence type="ECO:0000313" key="9">
    <source>
        <dbReference type="Proteomes" id="UP000410492"/>
    </source>
</evidence>
<feature type="transmembrane region" description="Helical" evidence="7">
    <location>
        <begin position="277"/>
        <end position="294"/>
    </location>
</feature>
<keyword evidence="6 7" id="KW-0472">Membrane</keyword>
<evidence type="ECO:0000256" key="7">
    <source>
        <dbReference type="SAM" id="Phobius"/>
    </source>
</evidence>
<organism evidence="8 9">
    <name type="scientific">Callosobruchus maculatus</name>
    <name type="common">Southern cowpea weevil</name>
    <name type="synonym">Pulse bruchid</name>
    <dbReference type="NCBI Taxonomy" id="64391"/>
    <lineage>
        <taxon>Eukaryota</taxon>
        <taxon>Metazoa</taxon>
        <taxon>Ecdysozoa</taxon>
        <taxon>Arthropoda</taxon>
        <taxon>Hexapoda</taxon>
        <taxon>Insecta</taxon>
        <taxon>Pterygota</taxon>
        <taxon>Neoptera</taxon>
        <taxon>Endopterygota</taxon>
        <taxon>Coleoptera</taxon>
        <taxon>Polyphaga</taxon>
        <taxon>Cucujiformia</taxon>
        <taxon>Chrysomeloidea</taxon>
        <taxon>Chrysomelidae</taxon>
        <taxon>Bruchinae</taxon>
        <taxon>Bruchini</taxon>
        <taxon>Callosobruchus</taxon>
    </lineage>
</organism>
<feature type="transmembrane region" description="Helical" evidence="7">
    <location>
        <begin position="151"/>
        <end position="171"/>
    </location>
</feature>
<dbReference type="OrthoDB" id="6699522at2759"/>
<dbReference type="InterPro" id="IPR036259">
    <property type="entry name" value="MFS_trans_sf"/>
</dbReference>
<keyword evidence="3" id="KW-0813">Transport</keyword>
<dbReference type="Pfam" id="PF01733">
    <property type="entry name" value="Nucleoside_tran"/>
    <property type="match status" value="2"/>
</dbReference>
<evidence type="ECO:0000256" key="5">
    <source>
        <dbReference type="ARBA" id="ARBA00022989"/>
    </source>
</evidence>
<keyword evidence="4 7" id="KW-0812">Transmembrane</keyword>
<reference evidence="8 9" key="1">
    <citation type="submission" date="2019-01" db="EMBL/GenBank/DDBJ databases">
        <authorList>
            <person name="Sayadi A."/>
        </authorList>
    </citation>
    <scope>NUCLEOTIDE SEQUENCE [LARGE SCALE GENOMIC DNA]</scope>
</reference>
<dbReference type="GO" id="GO:0005337">
    <property type="term" value="F:nucleoside transmembrane transporter activity"/>
    <property type="evidence" value="ECO:0007669"/>
    <property type="project" value="InterPro"/>
</dbReference>
<dbReference type="PANTHER" id="PTHR10332">
    <property type="entry name" value="EQUILIBRATIVE NUCLEOSIDE TRANSPORTER"/>
    <property type="match status" value="1"/>
</dbReference>
<dbReference type="InterPro" id="IPR002259">
    <property type="entry name" value="Eqnu_transpt"/>
</dbReference>
<evidence type="ECO:0000313" key="8">
    <source>
        <dbReference type="EMBL" id="VEN52772.1"/>
    </source>
</evidence>
<accession>A0A653CY26</accession>
<keyword evidence="9" id="KW-1185">Reference proteome</keyword>
<dbReference type="AlphaFoldDB" id="A0A653CY26"/>
<dbReference type="PANTHER" id="PTHR10332:SF88">
    <property type="entry name" value="EQUILIBRATIVE NUCLEOSIDE TRANSPORTER 1, ISOFORM A"/>
    <property type="match status" value="1"/>
</dbReference>
<feature type="transmembrane region" description="Helical" evidence="7">
    <location>
        <begin position="22"/>
        <end position="44"/>
    </location>
</feature>
<keyword evidence="5 7" id="KW-1133">Transmembrane helix</keyword>
<dbReference type="EMBL" id="CAACVG010009284">
    <property type="protein sequence ID" value="VEN52772.1"/>
    <property type="molecule type" value="Genomic_DNA"/>
</dbReference>
<protein>
    <submittedName>
        <fullName evidence="8">Uncharacterized protein</fullName>
    </submittedName>
</protein>
<evidence type="ECO:0000256" key="2">
    <source>
        <dbReference type="ARBA" id="ARBA00007965"/>
    </source>
</evidence>
<evidence type="ECO:0000256" key="6">
    <source>
        <dbReference type="ARBA" id="ARBA00023136"/>
    </source>
</evidence>
<feature type="transmembrane region" description="Helical" evidence="7">
    <location>
        <begin position="353"/>
        <end position="375"/>
    </location>
</feature>
<proteinExistence type="inferred from homology"/>
<evidence type="ECO:0000256" key="1">
    <source>
        <dbReference type="ARBA" id="ARBA00004141"/>
    </source>
</evidence>
<dbReference type="GO" id="GO:0005886">
    <property type="term" value="C:plasma membrane"/>
    <property type="evidence" value="ECO:0007669"/>
    <property type="project" value="TreeGrafter"/>
</dbReference>
<feature type="transmembrane region" description="Helical" evidence="7">
    <location>
        <begin position="204"/>
        <end position="226"/>
    </location>
</feature>
<feature type="transmembrane region" description="Helical" evidence="7">
    <location>
        <begin position="82"/>
        <end position="103"/>
    </location>
</feature>
<gene>
    <name evidence="8" type="ORF">CALMAC_LOCUS12788</name>
</gene>
<comment type="subcellular location">
    <subcellularLocation>
        <location evidence="1">Membrane</location>
        <topology evidence="1">Multi-pass membrane protein</topology>
    </subcellularLocation>
</comment>